<evidence type="ECO:0000256" key="1">
    <source>
        <dbReference type="SAM" id="Coils"/>
    </source>
</evidence>
<keyword evidence="3" id="KW-1185">Reference proteome</keyword>
<dbReference type="GeneID" id="36134856"/>
<dbReference type="HOGENOM" id="CLU_1218408_0_0_7"/>
<gene>
    <name evidence="2" type="ordered locus">Hfelis_00500</name>
</gene>
<dbReference type="KEGG" id="hfe:HFELIS_00500"/>
<accession>E7AC52</accession>
<sequence>MRLEEAINLKERIEARIAKLEKMLGRVKKLIGALTPLTPEQEKAKAEQALFEQIMQADRISPEDLKALRVKFEPFEEFEGDFSDGSITSAPFLQYFKKLPPLDQQALLSASLKGLCLQVSKEVLDFQAASLLTQLYYAPQIALLALEDQDLAHLQILSAFMGEYGEITPQIAASMGGYEELRARYAQELHAFNDTWRLSPEEVAKHLQNWLNDPSLEAQVKQEVPND</sequence>
<protein>
    <submittedName>
        <fullName evidence="2">Uncharacterized protein</fullName>
    </submittedName>
</protein>
<dbReference type="EMBL" id="FQ670179">
    <property type="protein sequence ID" value="CBY82134.1"/>
    <property type="molecule type" value="Genomic_DNA"/>
</dbReference>
<evidence type="ECO:0000313" key="3">
    <source>
        <dbReference type="Proteomes" id="UP000007934"/>
    </source>
</evidence>
<feature type="coiled-coil region" evidence="1">
    <location>
        <begin position="3"/>
        <end position="30"/>
    </location>
</feature>
<keyword evidence="1" id="KW-0175">Coiled coil</keyword>
<reference evidence="2 3" key="1">
    <citation type="journal article" date="2011" name="Genome Biol. Evol.">
        <title>Comparative whole genome sequence analysis of the carcinogenic bacterial model pathogen Helicobacter felis.</title>
        <authorList>
            <person name="Arnold I.C."/>
            <person name="Zigova Z."/>
            <person name="Holden M."/>
            <person name="Lawley T.D."/>
            <person name="Rad R."/>
            <person name="Dougan G."/>
            <person name="Falkow S."/>
            <person name="Bentley S.D."/>
            <person name="Muller A."/>
        </authorList>
    </citation>
    <scope>NUCLEOTIDE SEQUENCE [LARGE SCALE GENOMIC DNA]</scope>
    <source>
        <strain evidence="3">ATCC 49179 / CCUG 28539 / NCTC 12436 / CS1</strain>
    </source>
</reference>
<dbReference type="STRING" id="936155.HFELIS_00500"/>
<evidence type="ECO:0000313" key="2">
    <source>
        <dbReference type="EMBL" id="CBY82134.1"/>
    </source>
</evidence>
<dbReference type="RefSeq" id="WP_013468506.1">
    <property type="nucleotide sequence ID" value="NC_014810.2"/>
</dbReference>
<dbReference type="OrthoDB" id="9920095at2"/>
<dbReference type="Proteomes" id="UP000007934">
    <property type="component" value="Chromosome"/>
</dbReference>
<proteinExistence type="predicted"/>
<organism evidence="2 3">
    <name type="scientific">Helicobacter felis (strain ATCC 49179 / CCUG 28539 / NCTC 12436 / CS1)</name>
    <dbReference type="NCBI Taxonomy" id="936155"/>
    <lineage>
        <taxon>Bacteria</taxon>
        <taxon>Pseudomonadati</taxon>
        <taxon>Campylobacterota</taxon>
        <taxon>Epsilonproteobacteria</taxon>
        <taxon>Campylobacterales</taxon>
        <taxon>Helicobacteraceae</taxon>
        <taxon>Helicobacter</taxon>
    </lineage>
</organism>
<dbReference type="AlphaFoldDB" id="E7AC52"/>
<name>E7AC52_HELFC</name>